<evidence type="ECO:0000313" key="1">
    <source>
        <dbReference type="EMBL" id="EAT15232.1"/>
    </source>
</evidence>
<dbReference type="Proteomes" id="UP000005695">
    <property type="component" value="Unassembled WGS sequence"/>
</dbReference>
<accession>Q1JYH4</accession>
<organism evidence="1 2">
    <name type="scientific">Desulfuromonas acetoxidans (strain DSM 684 / 11070)</name>
    <dbReference type="NCBI Taxonomy" id="281689"/>
    <lineage>
        <taxon>Bacteria</taxon>
        <taxon>Pseudomonadati</taxon>
        <taxon>Thermodesulfobacteriota</taxon>
        <taxon>Desulfuromonadia</taxon>
        <taxon>Desulfuromonadales</taxon>
        <taxon>Desulfuromonadaceae</taxon>
        <taxon>Desulfuromonas</taxon>
    </lineage>
</organism>
<reference evidence="1" key="2">
    <citation type="submission" date="2006-05" db="EMBL/GenBank/DDBJ databases">
        <title>Sequencing of the draft genome and assembly of Desulfuromonas acetoxidans DSM 684.</title>
        <authorList>
            <consortium name="US DOE Joint Genome Institute (JGI-PGF)"/>
            <person name="Copeland A."/>
            <person name="Lucas S."/>
            <person name="Lapidus A."/>
            <person name="Barry K."/>
            <person name="Detter J.C."/>
            <person name="Glavina del Rio T."/>
            <person name="Hammon N."/>
            <person name="Israni S."/>
            <person name="Dalin E."/>
            <person name="Tice H."/>
            <person name="Bruce D."/>
            <person name="Pitluck S."/>
            <person name="Richardson P."/>
        </authorList>
    </citation>
    <scope>NUCLEOTIDE SEQUENCE [LARGE SCALE GENOMIC DNA]</scope>
    <source>
        <strain evidence="1">DSM 684</strain>
    </source>
</reference>
<evidence type="ECO:0008006" key="3">
    <source>
        <dbReference type="Google" id="ProtNLM"/>
    </source>
</evidence>
<gene>
    <name evidence="1" type="ORF">Dace_1201</name>
</gene>
<name>Q1JYH4_DESA6</name>
<dbReference type="OrthoDB" id="5344082at2"/>
<dbReference type="RefSeq" id="WP_006001164.1">
    <property type="nucleotide sequence ID" value="NZ_AAEW02000012.1"/>
</dbReference>
<evidence type="ECO:0000313" key="2">
    <source>
        <dbReference type="Proteomes" id="UP000005695"/>
    </source>
</evidence>
<dbReference type="SUPFAM" id="SSF55729">
    <property type="entry name" value="Acyl-CoA N-acyltransferases (Nat)"/>
    <property type="match status" value="1"/>
</dbReference>
<sequence length="216" mass="25558">MHQYELIPLNRIEYQRSISQLKEDKTIRFANMSLNWWDKKLGWHSQGCFALADQQNIHLCYIFFIINRTTNYLSIHNIFTPFAQRRNGYAQILLERVFNLAIAQNATRFNITCISQSLDFYLALGLIYWGVNSVGDFYCDLPMPKEGLSGMEWMVAERSNAELIGTEFATINHKIKDHNLHLTKKQNQVYQRDLRLLQSNYRLDEFLAIRERRNIT</sequence>
<dbReference type="Gene3D" id="3.40.630.30">
    <property type="match status" value="1"/>
</dbReference>
<dbReference type="EMBL" id="AAEW02000012">
    <property type="protein sequence ID" value="EAT15232.1"/>
    <property type="molecule type" value="Genomic_DNA"/>
</dbReference>
<reference evidence="1" key="1">
    <citation type="submission" date="2006-05" db="EMBL/GenBank/DDBJ databases">
        <title>Annotation of the draft genome assembly of Desulfuromonas acetoxidans DSM 684.</title>
        <authorList>
            <consortium name="US DOE Joint Genome Institute (JGI-ORNL)"/>
            <person name="Larimer F."/>
            <person name="Land M."/>
            <person name="Hauser L."/>
        </authorList>
    </citation>
    <scope>NUCLEOTIDE SEQUENCE [LARGE SCALE GENOMIC DNA]</scope>
    <source>
        <strain evidence="1">DSM 684</strain>
    </source>
</reference>
<protein>
    <recommendedName>
        <fullName evidence="3">N-acetyltransferase domain-containing protein</fullName>
    </recommendedName>
</protein>
<dbReference type="AlphaFoldDB" id="Q1JYH4"/>
<comment type="caution">
    <text evidence="1">The sequence shown here is derived from an EMBL/GenBank/DDBJ whole genome shotgun (WGS) entry which is preliminary data.</text>
</comment>
<keyword evidence="2" id="KW-1185">Reference proteome</keyword>
<proteinExistence type="predicted"/>
<dbReference type="InterPro" id="IPR016181">
    <property type="entry name" value="Acyl_CoA_acyltransferase"/>
</dbReference>